<dbReference type="AlphaFoldDB" id="A0A392QZ83"/>
<evidence type="ECO:0000313" key="1">
    <source>
        <dbReference type="EMBL" id="MCI29194.1"/>
    </source>
</evidence>
<name>A0A392QZ83_9FABA</name>
<keyword evidence="2" id="KW-1185">Reference proteome</keyword>
<dbReference type="Proteomes" id="UP000265520">
    <property type="component" value="Unassembled WGS sequence"/>
</dbReference>
<feature type="non-terminal residue" evidence="1">
    <location>
        <position position="1"/>
    </location>
</feature>
<reference evidence="1 2" key="1">
    <citation type="journal article" date="2018" name="Front. Plant Sci.">
        <title>Red Clover (Trifolium pratense) and Zigzag Clover (T. medium) - A Picture of Genomic Similarities and Differences.</title>
        <authorList>
            <person name="Dluhosova J."/>
            <person name="Istvanek J."/>
            <person name="Nedelnik J."/>
            <person name="Repkova J."/>
        </authorList>
    </citation>
    <scope>NUCLEOTIDE SEQUENCE [LARGE SCALE GENOMIC DNA]</scope>
    <source>
        <strain evidence="2">cv. 10/8</strain>
        <tissue evidence="1">Leaf</tissue>
    </source>
</reference>
<sequence length="56" mass="6439">NRGEKQYPELFVSATEFDDFTRVGLTVHLRKRLKSESICLLSPTHSQEDKPPPPEN</sequence>
<evidence type="ECO:0000313" key="2">
    <source>
        <dbReference type="Proteomes" id="UP000265520"/>
    </source>
</evidence>
<accession>A0A392QZ83</accession>
<proteinExistence type="predicted"/>
<comment type="caution">
    <text evidence="1">The sequence shown here is derived from an EMBL/GenBank/DDBJ whole genome shotgun (WGS) entry which is preliminary data.</text>
</comment>
<dbReference type="EMBL" id="LXQA010170964">
    <property type="protein sequence ID" value="MCI29194.1"/>
    <property type="molecule type" value="Genomic_DNA"/>
</dbReference>
<protein>
    <submittedName>
        <fullName evidence="1">Uncharacterized protein</fullName>
    </submittedName>
</protein>
<organism evidence="1 2">
    <name type="scientific">Trifolium medium</name>
    <dbReference type="NCBI Taxonomy" id="97028"/>
    <lineage>
        <taxon>Eukaryota</taxon>
        <taxon>Viridiplantae</taxon>
        <taxon>Streptophyta</taxon>
        <taxon>Embryophyta</taxon>
        <taxon>Tracheophyta</taxon>
        <taxon>Spermatophyta</taxon>
        <taxon>Magnoliopsida</taxon>
        <taxon>eudicotyledons</taxon>
        <taxon>Gunneridae</taxon>
        <taxon>Pentapetalae</taxon>
        <taxon>rosids</taxon>
        <taxon>fabids</taxon>
        <taxon>Fabales</taxon>
        <taxon>Fabaceae</taxon>
        <taxon>Papilionoideae</taxon>
        <taxon>50 kb inversion clade</taxon>
        <taxon>NPAAA clade</taxon>
        <taxon>Hologalegina</taxon>
        <taxon>IRL clade</taxon>
        <taxon>Trifolieae</taxon>
        <taxon>Trifolium</taxon>
    </lineage>
</organism>